<dbReference type="InterPro" id="IPR019794">
    <property type="entry name" value="Peroxidases_AS"/>
</dbReference>
<evidence type="ECO:0000256" key="1">
    <source>
        <dbReference type="ARBA" id="ARBA00000189"/>
    </source>
</evidence>
<sequence>MEVPSLTVVLALFYAVIVGGALGDGELSTTFYEESCPNVSTIIGGVLKEALQSDPRMGASLLRLYFHDCFVNGCDASILLDNSSTIQSEKDALPNRNSIRGYELVDKMKAELETACPGVVSCADILTIAAQKSVHLAGGPSWSSLLGRRDGTTANLTLANLIMPGPTESLNAIKSKFVAVGLNNNTDLVSLSGAHTFGRASCENFASRLYNFNGTGEPDPTLNSTYLKMLIQKCPRGRDGGTSLDLTTPTVFDGKYYSNLLVNEGLLQSDQELFSTPGADTVHIVTNFSANQTSFFASFVVSMIRMGNLNVLTGTEGEIRLNCRVVNGNSTGANTLVSSI</sequence>
<dbReference type="AlphaFoldDB" id="A0A067LI86"/>
<dbReference type="GO" id="GO:0005576">
    <property type="term" value="C:extracellular region"/>
    <property type="evidence" value="ECO:0007669"/>
    <property type="project" value="UniProtKB-SubCell"/>
</dbReference>
<dbReference type="STRING" id="180498.A0A067LI86"/>
<evidence type="ECO:0000256" key="12">
    <source>
        <dbReference type="ARBA" id="ARBA00023180"/>
    </source>
</evidence>
<evidence type="ECO:0000256" key="10">
    <source>
        <dbReference type="ARBA" id="ARBA00023004"/>
    </source>
</evidence>
<feature type="binding site" evidence="16">
    <location>
        <position position="68"/>
    </location>
    <ligand>
        <name>Ca(2+)</name>
        <dbReference type="ChEBI" id="CHEBI:29108"/>
        <label>1</label>
    </ligand>
</feature>
<dbReference type="Pfam" id="PF00141">
    <property type="entry name" value="peroxidase"/>
    <property type="match status" value="1"/>
</dbReference>
<dbReference type="GO" id="GO:0046872">
    <property type="term" value="F:metal ion binding"/>
    <property type="evidence" value="ECO:0007669"/>
    <property type="project" value="UniProtKB-UniRule"/>
</dbReference>
<evidence type="ECO:0000256" key="5">
    <source>
        <dbReference type="ARBA" id="ARBA00022559"/>
    </source>
</evidence>
<evidence type="ECO:0000256" key="13">
    <source>
        <dbReference type="ARBA" id="ARBA00023324"/>
    </source>
</evidence>
<reference evidence="21 22" key="1">
    <citation type="journal article" date="2014" name="PLoS ONE">
        <title>Global Analysis of Gene Expression Profiles in Physic Nut (Jatropha curcas L.) Seedlings Exposed to Salt Stress.</title>
        <authorList>
            <person name="Zhang L."/>
            <person name="Zhang C."/>
            <person name="Wu P."/>
            <person name="Chen Y."/>
            <person name="Li M."/>
            <person name="Jiang H."/>
            <person name="Wu G."/>
        </authorList>
    </citation>
    <scope>NUCLEOTIDE SEQUENCE [LARGE SCALE GENOMIC DNA]</scope>
    <source>
        <strain evidence="22">cv. GZQX0401</strain>
        <tissue evidence="21">Young leaves</tissue>
    </source>
</reference>
<evidence type="ECO:0000256" key="18">
    <source>
        <dbReference type="PIRSR" id="PIRSR600823-5"/>
    </source>
</evidence>
<dbReference type="PRINTS" id="PR00461">
    <property type="entry name" value="PLPEROXIDASE"/>
</dbReference>
<keyword evidence="22" id="KW-1185">Reference proteome</keyword>
<dbReference type="GO" id="GO:0140825">
    <property type="term" value="F:lactoperoxidase activity"/>
    <property type="evidence" value="ECO:0007669"/>
    <property type="project" value="UniProtKB-EC"/>
</dbReference>
<dbReference type="InterPro" id="IPR002016">
    <property type="entry name" value="Haem_peroxidase"/>
</dbReference>
<name>A0A067LI86_JATCU</name>
<dbReference type="InterPro" id="IPR000823">
    <property type="entry name" value="Peroxidase_pln"/>
</dbReference>
<feature type="disulfide bond" evidence="18">
    <location>
        <begin position="69"/>
        <end position="74"/>
    </location>
</feature>
<gene>
    <name evidence="21" type="ORF">JCGZ_19167</name>
</gene>
<evidence type="ECO:0000256" key="4">
    <source>
        <dbReference type="ARBA" id="ARBA00012313"/>
    </source>
</evidence>
<dbReference type="PROSITE" id="PS00436">
    <property type="entry name" value="PEROXIDASE_2"/>
    <property type="match status" value="1"/>
</dbReference>
<evidence type="ECO:0000256" key="6">
    <source>
        <dbReference type="ARBA" id="ARBA00022617"/>
    </source>
</evidence>
<dbReference type="InterPro" id="IPR010255">
    <property type="entry name" value="Haem_peroxidase_sf"/>
</dbReference>
<proteinExistence type="inferred from homology"/>
<feature type="chain" id="PRO_5005103517" description="Peroxidase" evidence="19">
    <location>
        <begin position="24"/>
        <end position="340"/>
    </location>
</feature>
<dbReference type="SUPFAM" id="SSF48113">
    <property type="entry name" value="Heme-dependent peroxidases"/>
    <property type="match status" value="1"/>
</dbReference>
<feature type="binding site" evidence="16">
    <location>
        <position position="89"/>
    </location>
    <ligand>
        <name>Ca(2+)</name>
        <dbReference type="ChEBI" id="CHEBI:29108"/>
        <label>1</label>
    </ligand>
</feature>
<keyword evidence="6 19" id="KW-0349">Heme</keyword>
<evidence type="ECO:0000256" key="19">
    <source>
        <dbReference type="RuleBase" id="RU362060"/>
    </source>
</evidence>
<feature type="domain" description="Plant heme peroxidase family profile" evidence="20">
    <location>
        <begin position="26"/>
        <end position="327"/>
    </location>
</feature>
<evidence type="ECO:0000256" key="17">
    <source>
        <dbReference type="PIRSR" id="PIRSR600823-4"/>
    </source>
</evidence>
<evidence type="ECO:0000256" key="8">
    <source>
        <dbReference type="ARBA" id="ARBA00022837"/>
    </source>
</evidence>
<keyword evidence="8 16" id="KW-0106">Calcium</keyword>
<keyword evidence="12" id="KW-0325">Glycoprotein</keyword>
<dbReference type="GO" id="GO:0042744">
    <property type="term" value="P:hydrogen peroxide catabolic process"/>
    <property type="evidence" value="ECO:0007669"/>
    <property type="project" value="UniProtKB-KW"/>
</dbReference>
<evidence type="ECO:0000259" key="20">
    <source>
        <dbReference type="PROSITE" id="PS50873"/>
    </source>
</evidence>
<evidence type="ECO:0000313" key="21">
    <source>
        <dbReference type="EMBL" id="KDP44300.1"/>
    </source>
</evidence>
<dbReference type="InterPro" id="IPR019793">
    <property type="entry name" value="Peroxidases_heam-ligand_BS"/>
</dbReference>
<feature type="binding site" evidence="16">
    <location>
        <position position="73"/>
    </location>
    <ligand>
        <name>Ca(2+)</name>
        <dbReference type="ChEBI" id="CHEBI:29108"/>
        <label>1</label>
    </ligand>
</feature>
<evidence type="ECO:0000256" key="14">
    <source>
        <dbReference type="PIRSR" id="PIRSR600823-1"/>
    </source>
</evidence>
<evidence type="ECO:0000256" key="16">
    <source>
        <dbReference type="PIRSR" id="PIRSR600823-3"/>
    </source>
</evidence>
<evidence type="ECO:0000256" key="2">
    <source>
        <dbReference type="ARBA" id="ARBA00002322"/>
    </source>
</evidence>
<dbReference type="OrthoDB" id="2113341at2759"/>
<protein>
    <recommendedName>
        <fullName evidence="4 19">Peroxidase</fullName>
        <ecNumber evidence="4 19">1.11.1.7</ecNumber>
    </recommendedName>
</protein>
<feature type="site" description="Transition state stabilizer" evidence="17">
    <location>
        <position position="63"/>
    </location>
</feature>
<evidence type="ECO:0000256" key="3">
    <source>
        <dbReference type="ARBA" id="ARBA00006873"/>
    </source>
</evidence>
<organism evidence="21 22">
    <name type="scientific">Jatropha curcas</name>
    <name type="common">Barbados nut</name>
    <dbReference type="NCBI Taxonomy" id="180498"/>
    <lineage>
        <taxon>Eukaryota</taxon>
        <taxon>Viridiplantae</taxon>
        <taxon>Streptophyta</taxon>
        <taxon>Embryophyta</taxon>
        <taxon>Tracheophyta</taxon>
        <taxon>Spermatophyta</taxon>
        <taxon>Magnoliopsida</taxon>
        <taxon>eudicotyledons</taxon>
        <taxon>Gunneridae</taxon>
        <taxon>Pentapetalae</taxon>
        <taxon>rosids</taxon>
        <taxon>fabids</taxon>
        <taxon>Malpighiales</taxon>
        <taxon>Euphorbiaceae</taxon>
        <taxon>Crotonoideae</taxon>
        <taxon>Jatropheae</taxon>
        <taxon>Jatropha</taxon>
    </lineage>
</organism>
<dbReference type="PROSITE" id="PS00435">
    <property type="entry name" value="PEROXIDASE_1"/>
    <property type="match status" value="1"/>
</dbReference>
<dbReference type="CDD" id="cd00693">
    <property type="entry name" value="secretory_peroxidase"/>
    <property type="match status" value="1"/>
</dbReference>
<feature type="signal peptide" evidence="19">
    <location>
        <begin position="1"/>
        <end position="23"/>
    </location>
</feature>
<dbReference type="FunFam" id="1.10.420.10:FF:000001">
    <property type="entry name" value="Peroxidase"/>
    <property type="match status" value="1"/>
</dbReference>
<evidence type="ECO:0000256" key="11">
    <source>
        <dbReference type="ARBA" id="ARBA00023157"/>
    </source>
</evidence>
<dbReference type="GO" id="GO:0020037">
    <property type="term" value="F:heme binding"/>
    <property type="evidence" value="ECO:0007669"/>
    <property type="project" value="UniProtKB-UniRule"/>
</dbReference>
<feature type="disulfide bond" evidence="18">
    <location>
        <begin position="36"/>
        <end position="116"/>
    </location>
</feature>
<keyword evidence="9 19" id="KW-0560">Oxidoreductase</keyword>
<dbReference type="PANTHER" id="PTHR31388:SF270">
    <property type="entry name" value="PEROXIDASE 22-RELATED"/>
    <property type="match status" value="1"/>
</dbReference>
<comment type="catalytic activity">
    <reaction evidence="1 19">
        <text>2 a phenolic donor + H2O2 = 2 a phenolic radical donor + 2 H2O</text>
        <dbReference type="Rhea" id="RHEA:56136"/>
        <dbReference type="ChEBI" id="CHEBI:15377"/>
        <dbReference type="ChEBI" id="CHEBI:16240"/>
        <dbReference type="ChEBI" id="CHEBI:139520"/>
        <dbReference type="ChEBI" id="CHEBI:139521"/>
        <dbReference type="EC" id="1.11.1.7"/>
    </reaction>
</comment>
<feature type="binding site" evidence="15">
    <location>
        <position position="164"/>
    </location>
    <ligand>
        <name>substrate</name>
    </ligand>
</feature>
<keyword evidence="5 19" id="KW-0575">Peroxidase</keyword>
<feature type="disulfide bond" evidence="18">
    <location>
        <begin position="122"/>
        <end position="323"/>
    </location>
</feature>
<feature type="disulfide bond" evidence="18">
    <location>
        <begin position="202"/>
        <end position="234"/>
    </location>
</feature>
<dbReference type="Proteomes" id="UP000027138">
    <property type="component" value="Unassembled WGS sequence"/>
</dbReference>
<dbReference type="PRINTS" id="PR00458">
    <property type="entry name" value="PEROXIDASE"/>
</dbReference>
<keyword evidence="19" id="KW-0732">Signal</keyword>
<comment type="function">
    <text evidence="2">Removal of H(2)O(2), oxidation of toxic reductants, biosynthesis and degradation of lignin, suberization, auxin catabolism, response to environmental stresses such as wounding, pathogen attack and oxidative stress. These functions might be dependent on each isozyme/isoform in each plant tissue.</text>
</comment>
<dbReference type="InterPro" id="IPR033905">
    <property type="entry name" value="Secretory_peroxidase"/>
</dbReference>
<evidence type="ECO:0000256" key="9">
    <source>
        <dbReference type="ARBA" id="ARBA00023002"/>
    </source>
</evidence>
<comment type="similarity">
    <text evidence="3">Belongs to the peroxidase family. Ascorbate peroxidase subfamily.</text>
</comment>
<evidence type="ECO:0000313" key="22">
    <source>
        <dbReference type="Proteomes" id="UP000027138"/>
    </source>
</evidence>
<feature type="binding site" evidence="16">
    <location>
        <position position="77"/>
    </location>
    <ligand>
        <name>Ca(2+)</name>
        <dbReference type="ChEBI" id="CHEBI:29108"/>
        <label>1</label>
    </ligand>
</feature>
<feature type="binding site" description="axial binding residue" evidence="16">
    <location>
        <position position="195"/>
    </location>
    <ligand>
        <name>heme b</name>
        <dbReference type="ChEBI" id="CHEBI:60344"/>
    </ligand>
    <ligandPart>
        <name>Fe</name>
        <dbReference type="ChEBI" id="CHEBI:18248"/>
    </ligandPart>
</feature>
<feature type="binding site" evidence="16">
    <location>
        <position position="196"/>
    </location>
    <ligand>
        <name>Ca(2+)</name>
        <dbReference type="ChEBI" id="CHEBI:29108"/>
        <label>2</label>
    </ligand>
</feature>
<dbReference type="Gene3D" id="1.10.420.10">
    <property type="entry name" value="Peroxidase, domain 2"/>
    <property type="match status" value="1"/>
</dbReference>
<dbReference type="EMBL" id="KK914254">
    <property type="protein sequence ID" value="KDP44300.1"/>
    <property type="molecule type" value="Genomic_DNA"/>
</dbReference>
<keyword evidence="13 19" id="KW-0376">Hydrogen peroxide</keyword>
<dbReference type="KEGG" id="jcu:105650950"/>
<feature type="binding site" evidence="16">
    <location>
        <position position="71"/>
    </location>
    <ligand>
        <name>Ca(2+)</name>
        <dbReference type="ChEBI" id="CHEBI:29108"/>
        <label>1</label>
    </ligand>
</feature>
<dbReference type="PROSITE" id="PS50873">
    <property type="entry name" value="PEROXIDASE_4"/>
    <property type="match status" value="1"/>
</dbReference>
<evidence type="ECO:0000256" key="7">
    <source>
        <dbReference type="ARBA" id="ARBA00022723"/>
    </source>
</evidence>
<keyword evidence="19" id="KW-0964">Secreted</keyword>
<dbReference type="PANTHER" id="PTHR31388">
    <property type="entry name" value="PEROXIDASE 72-RELATED"/>
    <property type="match status" value="1"/>
</dbReference>
<dbReference type="FunFam" id="1.10.520.10:FF:000009">
    <property type="entry name" value="Peroxidase"/>
    <property type="match status" value="1"/>
</dbReference>
<comment type="cofactor">
    <cofactor evidence="16 19">
        <name>heme b</name>
        <dbReference type="ChEBI" id="CHEBI:60344"/>
    </cofactor>
    <text evidence="16 19">Binds 1 heme b (iron(II)-protoporphyrin IX) group per subunit.</text>
</comment>
<feature type="active site" description="Proton acceptor" evidence="14">
    <location>
        <position position="67"/>
    </location>
</feature>
<comment type="similarity">
    <text evidence="19">Belongs to the peroxidase family. Classical plant (class III) peroxidase subfamily.</text>
</comment>
<dbReference type="Gene3D" id="1.10.520.10">
    <property type="match status" value="1"/>
</dbReference>
<keyword evidence="10 16" id="KW-0408">Iron</keyword>
<evidence type="ECO:0000256" key="15">
    <source>
        <dbReference type="PIRSR" id="PIRSR600823-2"/>
    </source>
</evidence>
<feature type="binding site" evidence="16">
    <location>
        <position position="75"/>
    </location>
    <ligand>
        <name>Ca(2+)</name>
        <dbReference type="ChEBI" id="CHEBI:29108"/>
        <label>1</label>
    </ligand>
</feature>
<dbReference type="GO" id="GO:0006979">
    <property type="term" value="P:response to oxidative stress"/>
    <property type="evidence" value="ECO:0007669"/>
    <property type="project" value="UniProtKB-UniRule"/>
</dbReference>
<comment type="subcellular location">
    <subcellularLocation>
        <location evidence="19">Secreted</location>
    </subcellularLocation>
</comment>
<dbReference type="EC" id="1.11.1.7" evidence="4 19"/>
<feature type="binding site" evidence="16">
    <location>
        <position position="253"/>
    </location>
    <ligand>
        <name>Ca(2+)</name>
        <dbReference type="ChEBI" id="CHEBI:29108"/>
        <label>2</label>
    </ligand>
</feature>
<keyword evidence="7 16" id="KW-0479">Metal-binding</keyword>
<feature type="binding site" evidence="16">
    <location>
        <position position="245"/>
    </location>
    <ligand>
        <name>Ca(2+)</name>
        <dbReference type="ChEBI" id="CHEBI:29108"/>
        <label>2</label>
    </ligand>
</feature>
<accession>A0A067LI86</accession>
<keyword evidence="11 18" id="KW-1015">Disulfide bond</keyword>
<comment type="cofactor">
    <cofactor evidence="16 19">
        <name>Ca(2+)</name>
        <dbReference type="ChEBI" id="CHEBI:29108"/>
    </cofactor>
    <text evidence="16 19">Binds 2 calcium ions per subunit.</text>
</comment>
<feature type="binding site" evidence="16">
    <location>
        <position position="248"/>
    </location>
    <ligand>
        <name>Ca(2+)</name>
        <dbReference type="ChEBI" id="CHEBI:29108"/>
        <label>2</label>
    </ligand>
</feature>